<accession>A0A6M6DZG4</accession>
<name>A0A6M6DZG4_PRIMG</name>
<feature type="transmembrane region" description="Helical" evidence="1">
    <location>
        <begin position="137"/>
        <end position="155"/>
    </location>
</feature>
<keyword evidence="1" id="KW-1133">Transmembrane helix</keyword>
<feature type="transmembrane region" description="Helical" evidence="1">
    <location>
        <begin position="50"/>
        <end position="69"/>
    </location>
</feature>
<sequence>MKLINCYTFYLKLLARTKVVPILLIGTFVYGIYVFYLYASLKDAPTTLVANPIVCGFMACYLFMGIYLGKIDEKEEVQETFGVIRNAILHKTVSKFLLVLSLVVLMTVFFFVLFVYFFFTKDFNDLTFFWSALKYIWLYWGMSSLIMFLTGNLLTLLLRGKLVYLLALIIFVVTIPINYAVFGTEMMTSSHFRIDKILNLGEPNLTRVYNSFYGFSLDVIHWDKKIVVIALLLTIYTVIWRKRKTISTTTFKILFIPLLVCLVGSSLYLTKPFQVLSDNDNVYKDYYRNYKNTDTKPISSPVSFKKYDIRLENNANLKATVKIQAHNTGNTSIKQLNLTLFHELRIKQVKMNAKKIDFKQDGDLVTLAFKNSPWKPNDKRQIEFEYSGLQSNLYFGNKQAVYLPNYFPWLPSENLSPAFSIVTKYHLLHRVPHQPNEKKEYHLVVKNGKRIHTNLKEVAFNTWEGSSSDGLSILSGQLTSKEDNGITYVFPNAWEAQFKQTKSIHNYLQNLMTGMKDTLNDKHIAMPHTIYFIPNQNLDDGVSGEGTWWNDNYLIWGFHQADYPYSGNPFFTKDHLGRVTPELVFGETKRYEEYEKENDFSFNMLFSYAYSRALNNQFQLPNGDVEDSLDNLVSSLSESSAPSETTRLLTLWLRSKGSTDANNHVYREWYSLIQNPTPQKWNLLNDILKKEQVQ</sequence>
<gene>
    <name evidence="2" type="ORF">FDZ14_29815</name>
</gene>
<keyword evidence="2" id="KW-0614">Plasmid</keyword>
<keyword evidence="1" id="KW-0472">Membrane</keyword>
<proteinExistence type="predicted"/>
<reference evidence="2 3" key="1">
    <citation type="submission" date="2019-10" db="EMBL/GenBank/DDBJ databases">
        <title>Complete genome sequences for adaption low water activity.</title>
        <authorList>
            <person name="Zhao L."/>
            <person name="Zhong J."/>
        </authorList>
    </citation>
    <scope>NUCLEOTIDE SEQUENCE [LARGE SCALE GENOMIC DNA]</scope>
    <source>
        <strain evidence="2 3">FDU301</strain>
        <plasmid evidence="3">pfdu301a</plasmid>
    </source>
</reference>
<dbReference type="RefSeq" id="WP_171778278.1">
    <property type="nucleotide sequence ID" value="NZ_CP045273.1"/>
</dbReference>
<evidence type="ECO:0000313" key="2">
    <source>
        <dbReference type="EMBL" id="QJX80293.1"/>
    </source>
</evidence>
<feature type="transmembrane region" description="Helical" evidence="1">
    <location>
        <begin position="20"/>
        <end position="38"/>
    </location>
</feature>
<dbReference type="AlphaFoldDB" id="A0A6M6DZG4"/>
<keyword evidence="1" id="KW-0812">Transmembrane</keyword>
<evidence type="ECO:0000256" key="1">
    <source>
        <dbReference type="SAM" id="Phobius"/>
    </source>
</evidence>
<feature type="transmembrane region" description="Helical" evidence="1">
    <location>
        <begin position="219"/>
        <end position="239"/>
    </location>
</feature>
<evidence type="ECO:0000313" key="3">
    <source>
        <dbReference type="Proteomes" id="UP000501076"/>
    </source>
</evidence>
<feature type="transmembrane region" description="Helical" evidence="1">
    <location>
        <begin position="251"/>
        <end position="269"/>
    </location>
</feature>
<protein>
    <submittedName>
        <fullName evidence="2">Uncharacterized protein</fullName>
    </submittedName>
</protein>
<dbReference type="EMBL" id="CP045273">
    <property type="protein sequence ID" value="QJX80293.1"/>
    <property type="molecule type" value="Genomic_DNA"/>
</dbReference>
<organism evidence="2 3">
    <name type="scientific">Priestia megaterium</name>
    <name type="common">Bacillus megaterium</name>
    <dbReference type="NCBI Taxonomy" id="1404"/>
    <lineage>
        <taxon>Bacteria</taxon>
        <taxon>Bacillati</taxon>
        <taxon>Bacillota</taxon>
        <taxon>Bacilli</taxon>
        <taxon>Bacillales</taxon>
        <taxon>Bacillaceae</taxon>
        <taxon>Priestia</taxon>
    </lineage>
</organism>
<feature type="transmembrane region" description="Helical" evidence="1">
    <location>
        <begin position="96"/>
        <end position="117"/>
    </location>
</feature>
<geneLocation type="plasmid" evidence="3">
    <name>pfdu301a</name>
</geneLocation>
<feature type="transmembrane region" description="Helical" evidence="1">
    <location>
        <begin position="162"/>
        <end position="182"/>
    </location>
</feature>
<dbReference type="Proteomes" id="UP000501076">
    <property type="component" value="Plasmid pFDU301A"/>
</dbReference>